<gene>
    <name evidence="1" type="ORF">DW907_06615</name>
</gene>
<proteinExistence type="predicted"/>
<dbReference type="Proteomes" id="UP000285288">
    <property type="component" value="Unassembled WGS sequence"/>
</dbReference>
<dbReference type="AlphaFoldDB" id="A0A413UCI1"/>
<evidence type="ECO:0000313" key="2">
    <source>
        <dbReference type="Proteomes" id="UP000285288"/>
    </source>
</evidence>
<protein>
    <submittedName>
        <fullName evidence="1">Uncharacterized protein</fullName>
    </submittedName>
</protein>
<evidence type="ECO:0000313" key="1">
    <source>
        <dbReference type="EMBL" id="RHB05422.1"/>
    </source>
</evidence>
<comment type="caution">
    <text evidence="1">The sequence shown here is derived from an EMBL/GenBank/DDBJ whole genome shotgun (WGS) entry which is preliminary data.</text>
</comment>
<dbReference type="EMBL" id="QSGD01000022">
    <property type="protein sequence ID" value="RHB05422.1"/>
    <property type="molecule type" value="Genomic_DNA"/>
</dbReference>
<organism evidence="1 2">
    <name type="scientific">Holdemanella biformis</name>
    <dbReference type="NCBI Taxonomy" id="1735"/>
    <lineage>
        <taxon>Bacteria</taxon>
        <taxon>Bacillati</taxon>
        <taxon>Bacillota</taxon>
        <taxon>Erysipelotrichia</taxon>
        <taxon>Erysipelotrichales</taxon>
        <taxon>Erysipelotrichaceae</taxon>
        <taxon>Holdemanella</taxon>
    </lineage>
</organism>
<accession>A0A413UCI1</accession>
<sequence>MIRNGDYRNIKADDVQDVRLFSYEHTITRNMVNVKIPLRDGLYNFINENVPSRHFYGYIQNEKIMDVYFDQDQINHVDELIMAEYSKTEVLSKQAFHYSMKHQEINEQLKNADEIESYHIWDDVINKIYDDVDLDCFTRDEEELSEERLNDYYYEI</sequence>
<reference evidence="1 2" key="1">
    <citation type="submission" date="2018-08" db="EMBL/GenBank/DDBJ databases">
        <title>A genome reference for cultivated species of the human gut microbiota.</title>
        <authorList>
            <person name="Zou Y."/>
            <person name="Xue W."/>
            <person name="Luo G."/>
        </authorList>
    </citation>
    <scope>NUCLEOTIDE SEQUENCE [LARGE SCALE GENOMIC DNA]</scope>
    <source>
        <strain evidence="1 2">AM42-13AC</strain>
    </source>
</reference>
<name>A0A413UCI1_9FIRM</name>